<dbReference type="GO" id="GO:0070006">
    <property type="term" value="F:metalloaminopeptidase activity"/>
    <property type="evidence" value="ECO:0007669"/>
    <property type="project" value="TreeGrafter"/>
</dbReference>
<dbReference type="Pfam" id="PF02127">
    <property type="entry name" value="Peptidase_M18"/>
    <property type="match status" value="1"/>
</dbReference>
<organism evidence="2 3">
    <name type="scientific">Pachysolen tannophilus NRRL Y-2460</name>
    <dbReference type="NCBI Taxonomy" id="669874"/>
    <lineage>
        <taxon>Eukaryota</taxon>
        <taxon>Fungi</taxon>
        <taxon>Dikarya</taxon>
        <taxon>Ascomycota</taxon>
        <taxon>Saccharomycotina</taxon>
        <taxon>Pichiomycetes</taxon>
        <taxon>Pachysolenaceae</taxon>
        <taxon>Pachysolen</taxon>
    </lineage>
</organism>
<keyword evidence="1" id="KW-0479">Metal-binding</keyword>
<keyword evidence="1" id="KW-0645">Protease</keyword>
<dbReference type="InterPro" id="IPR001948">
    <property type="entry name" value="Peptidase_M18"/>
</dbReference>
<keyword evidence="1" id="KW-0482">Metalloprotease</keyword>
<dbReference type="GO" id="GO:0000324">
    <property type="term" value="C:fungal-type vacuole"/>
    <property type="evidence" value="ECO:0007669"/>
    <property type="project" value="TreeGrafter"/>
</dbReference>
<reference evidence="3" key="1">
    <citation type="submission" date="2016-05" db="EMBL/GenBank/DDBJ databases">
        <title>Comparative genomics of biotechnologically important yeasts.</title>
        <authorList>
            <consortium name="DOE Joint Genome Institute"/>
            <person name="Riley R."/>
            <person name="Haridas S."/>
            <person name="Wolfe K.H."/>
            <person name="Lopes M.R."/>
            <person name="Hittinger C.T."/>
            <person name="Goker M."/>
            <person name="Salamov A."/>
            <person name="Wisecaver J."/>
            <person name="Long T.M."/>
            <person name="Aerts A.L."/>
            <person name="Barry K."/>
            <person name="Choi C."/>
            <person name="Clum A."/>
            <person name="Coughlan A.Y."/>
            <person name="Deshpande S."/>
            <person name="Douglass A.P."/>
            <person name="Hanson S.J."/>
            <person name="Klenk H.-P."/>
            <person name="Labutti K."/>
            <person name="Lapidus A."/>
            <person name="Lindquist E."/>
            <person name="Lipzen A."/>
            <person name="Meier-Kolthoff J.P."/>
            <person name="Ohm R.A."/>
            <person name="Otillar R.P."/>
            <person name="Pangilinan J."/>
            <person name="Peng Y."/>
            <person name="Rokas A."/>
            <person name="Rosa C.A."/>
            <person name="Scheuner C."/>
            <person name="Sibirny A.A."/>
            <person name="Slot J.C."/>
            <person name="Stielow J.B."/>
            <person name="Sun H."/>
            <person name="Kurtzman C.P."/>
            <person name="Blackwell M."/>
            <person name="Grigoriev I.V."/>
            <person name="Jeffries T.W."/>
        </authorList>
    </citation>
    <scope>NUCLEOTIDE SEQUENCE [LARGE SCALE GENOMIC DNA]</scope>
    <source>
        <strain evidence="3">NRRL Y-2460</strain>
    </source>
</reference>
<dbReference type="GO" id="GO:0008270">
    <property type="term" value="F:zinc ion binding"/>
    <property type="evidence" value="ECO:0007669"/>
    <property type="project" value="InterPro"/>
</dbReference>
<evidence type="ECO:0008006" key="4">
    <source>
        <dbReference type="Google" id="ProtNLM"/>
    </source>
</evidence>
<gene>
    <name evidence="2" type="ORF">PACTADRAFT_48465</name>
</gene>
<dbReference type="OrthoDB" id="9880441at2759"/>
<dbReference type="Proteomes" id="UP000094236">
    <property type="component" value="Unassembled WGS sequence"/>
</dbReference>
<dbReference type="EMBL" id="KV454012">
    <property type="protein sequence ID" value="ODV96634.1"/>
    <property type="molecule type" value="Genomic_DNA"/>
</dbReference>
<accession>A0A1E4TY31</accession>
<name>A0A1E4TY31_PACTA</name>
<feature type="non-terminal residue" evidence="2">
    <location>
        <position position="286"/>
    </location>
</feature>
<sequence length="286" mass="31275">MVDPFQQLGEGPFNLETQMVPIIGFDLKEEPEPTAMEKKSVLYGKHSLKFLRHIANLANVEVSQLQDFDFDLFDVHKGCIGGISNEFFFAPRIDDKLCSFAAINSLIEYASEADYDESFVVVTCYDNEELGSLSRQGARGGIFELVVDKVIAASAQTKNVVSQTRVAMANSIILSADVTHAYNPNFDSAYLKGHSPLLNTGIVVKFYNETKTSTDKVGLAFVKLLANLTNNKIQIFKCRNDIRSGSTIGSFISSQTGARTIDVGIPQLAMHSIRGMSGSQDIGLGI</sequence>
<keyword evidence="1" id="KW-0862">Zinc</keyword>
<dbReference type="PANTHER" id="PTHR28570:SF4">
    <property type="entry name" value="VACUOLAR AMINOPEPTIDASE 1"/>
    <property type="match status" value="1"/>
</dbReference>
<evidence type="ECO:0000313" key="3">
    <source>
        <dbReference type="Proteomes" id="UP000094236"/>
    </source>
</evidence>
<keyword evidence="1" id="KW-0031">Aminopeptidase</keyword>
<keyword evidence="3" id="KW-1185">Reference proteome</keyword>
<dbReference type="AlphaFoldDB" id="A0A1E4TY31"/>
<dbReference type="SUPFAM" id="SSF53187">
    <property type="entry name" value="Zn-dependent exopeptidases"/>
    <property type="match status" value="1"/>
</dbReference>
<dbReference type="PANTHER" id="PTHR28570">
    <property type="entry name" value="ASPARTYL AMINOPEPTIDASE"/>
    <property type="match status" value="1"/>
</dbReference>
<dbReference type="PRINTS" id="PR00932">
    <property type="entry name" value="AMINO1PTASE"/>
</dbReference>
<dbReference type="STRING" id="669874.A0A1E4TY31"/>
<dbReference type="Gene3D" id="3.40.630.10">
    <property type="entry name" value="Zn peptidases"/>
    <property type="match status" value="1"/>
</dbReference>
<evidence type="ECO:0000256" key="1">
    <source>
        <dbReference type="RuleBase" id="RU004386"/>
    </source>
</evidence>
<protein>
    <recommendedName>
        <fullName evidence="4">Aspartyl aminopeptidase</fullName>
    </recommendedName>
</protein>
<keyword evidence="1" id="KW-0378">Hydrolase</keyword>
<evidence type="ECO:0000313" key="2">
    <source>
        <dbReference type="EMBL" id="ODV96634.1"/>
    </source>
</evidence>
<comment type="similarity">
    <text evidence="1">Belongs to the peptidase M18 family.</text>
</comment>
<proteinExistence type="inferred from homology"/>
<dbReference type="GO" id="GO:0006508">
    <property type="term" value="P:proteolysis"/>
    <property type="evidence" value="ECO:0007669"/>
    <property type="project" value="UniProtKB-KW"/>
</dbReference>